<dbReference type="InterPro" id="IPR011990">
    <property type="entry name" value="TPR-like_helical_dom_sf"/>
</dbReference>
<dbReference type="Gene3D" id="3.30.200.20">
    <property type="entry name" value="Phosphorylase Kinase, domain 1"/>
    <property type="match status" value="1"/>
</dbReference>
<dbReference type="PANTHER" id="PTHR41677">
    <property type="entry name" value="YALI0B19030P"/>
    <property type="match status" value="1"/>
</dbReference>
<dbReference type="GO" id="GO:0004672">
    <property type="term" value="F:protein kinase activity"/>
    <property type="evidence" value="ECO:0007669"/>
    <property type="project" value="InterPro"/>
</dbReference>
<evidence type="ECO:0000256" key="1">
    <source>
        <dbReference type="SAM" id="MobiDB-lite"/>
    </source>
</evidence>
<dbReference type="SUPFAM" id="SSF52540">
    <property type="entry name" value="P-loop containing nucleoside triphosphate hydrolases"/>
    <property type="match status" value="1"/>
</dbReference>
<feature type="domain" description="Protein kinase" evidence="2">
    <location>
        <begin position="1175"/>
        <end position="1455"/>
    </location>
</feature>
<dbReference type="SUPFAM" id="SSF56112">
    <property type="entry name" value="Protein kinase-like (PK-like)"/>
    <property type="match status" value="1"/>
</dbReference>
<proteinExistence type="predicted"/>
<dbReference type="Gene3D" id="1.10.510.10">
    <property type="entry name" value="Transferase(Phosphotransferase) domain 1"/>
    <property type="match status" value="1"/>
</dbReference>
<dbReference type="GO" id="GO:0005524">
    <property type="term" value="F:ATP binding"/>
    <property type="evidence" value="ECO:0007669"/>
    <property type="project" value="InterPro"/>
</dbReference>
<protein>
    <recommendedName>
        <fullName evidence="2">Protein kinase domain-containing protein</fullName>
    </recommendedName>
</protein>
<evidence type="ECO:0000259" key="2">
    <source>
        <dbReference type="PROSITE" id="PS50011"/>
    </source>
</evidence>
<dbReference type="Proteomes" id="UP000045706">
    <property type="component" value="Unassembled WGS sequence"/>
</dbReference>
<dbReference type="EMBL" id="CVQI01011112">
    <property type="protein sequence ID" value="CRK20572.1"/>
    <property type="molecule type" value="Genomic_DNA"/>
</dbReference>
<reference evidence="4" key="1">
    <citation type="submission" date="2015-05" db="EMBL/GenBank/DDBJ databases">
        <authorList>
            <person name="Fogelqvist Johan"/>
        </authorList>
    </citation>
    <scope>NUCLEOTIDE SEQUENCE [LARGE SCALE GENOMIC DNA]</scope>
</reference>
<name>A0A0G4LEV8_VERLO</name>
<evidence type="ECO:0000313" key="3">
    <source>
        <dbReference type="EMBL" id="CRK20572.1"/>
    </source>
</evidence>
<sequence length="1455" mass="163852">MRKDSSSPEQVPGASSEKATPPDKAPPHRRLFLNQQRALSTLQRLYRIGGSIVIEGGIGVGKTLIAREAAKWLQTVHPGLKTLEIHADAWTNFEGGFQALAGKAKASFGSAPRFLRHDPYQESGRRMRLATRRENLEQFKTWFADESQMWCVIVDRADNEELLFGSTRDAAMDQRGMMEYLPRGRNVFRVFTTRSFKVLGRPFETHLGVVHVDSPTETDAITLLQDHGGICSNRESSKQLVKQLVTALGFNPLAIRQIGDSWKDALWALPDVTMEFLADKKEAEAMHRTANPNLGAVLQALKVTEASAFDLLASFCFFRNRDIPLCLVASQSSPLSQRLETDKDKEFNVLKSLHLITTNYTYCDVEFGSEVYQRGLEVLPDVKAAVLLYLKASGQLKQHRNSFFARLAKAFDPSKDFDTVALRFRHLRLVLHGKNTFNLLPEGKNARDNWASVVYNTGRYVQENQLPVGNMIQMMEKVASIQDSAPHVSRDRSLATLNVLARLLRDQGKDQRQSEVLRQIVLAREPTLGHSPSPKKISLDKKKSVDEKWILDKAFAQFERLLNAPRTSPLAAGNSKPLSSSMSDEACLVEELIESQYRFSVKLGSETAQNLYRLAMLLLTCKALPQAERLLVRSISLSENTLGATDPLTLKCKAGLVSTLVKKGRWWKAQQLSLGVVEAMRQTLGNEHPDTLSIKMDHAMTFAKQEQWKEAEALVRELVEANARVFGESHRKTLASMTQLGYLLGNCARWEEAECILIDVIKRSSTSLGRDSPDVIENMALLASVYAFQDQDRWAEFEAAVKQIMDKEAWMKGNIHPQTLDALIRLAVWIRRYGRWEHSVAMLVECIKVQEVAFDDDDPSLRTSRSYLRIWKSDDAERVTKKRDVTILGQPTTKGVPSLWQRWVTYFSPPAAGIAPFIYDAWNSPEVLNGISEIAGIELVPVFDIDIGNVNISFDDQTGTTARDETAVDEVPAFAWHYDSFPFVCVTMLSDCKGMMGGETAIRTQSGEVMKLRGPSMGTAIVLQGRYIEHQALKAFGGSERITMVTSFRAKSPFVKDESVLTGVRGISNVSDLYTQYTRYRLEILEDRIRAKRKSENYRAASKRPFDVDEIRVWLETQRQFIDAMLVEIYEVEDGEEDFSCFKTEKGQNDLPHIISVNEVFKENASNEPAFHQTTVIAQRDGRFYYASVLTRADKVDKEAVRESLQLIPPKKIYPAHEPELTRAPGLYIKTPQLSTYSPDGGNVIASQTLNEAKVYEILRKNPHPALGMCLGCVVSDDGLVTGLELVRYEKTLFQRAHDPAFYEGDTRVKTMETVKEAVRHLHNLGLAHNDLSPLNIMFGRGNSDEPVVLDFDTCHPEGTKLAKGGIVGDWEGTSIKKFDVSSFECDFQALSYLEDWLLRQQKALMRCLDDCSMGEGVEDALVDVAMSKGNLEREEARKYWDLKREAGQYIAETW</sequence>
<dbReference type="Gene3D" id="3.40.50.80">
    <property type="entry name" value="Nucleotide-binding domain of ferredoxin-NADP reductase (FNR) module"/>
    <property type="match status" value="1"/>
</dbReference>
<feature type="region of interest" description="Disordered" evidence="1">
    <location>
        <begin position="1"/>
        <end position="28"/>
    </location>
</feature>
<dbReference type="PANTHER" id="PTHR41677:SF1">
    <property type="entry name" value="FE2OG DIOXYGENASE DOMAIN-CONTAINING PROTEIN"/>
    <property type="match status" value="1"/>
</dbReference>
<dbReference type="Gene3D" id="1.25.40.10">
    <property type="entry name" value="Tetratricopeptide repeat domain"/>
    <property type="match status" value="2"/>
</dbReference>
<dbReference type="InterPro" id="IPR039261">
    <property type="entry name" value="FNR_nucleotide-bd"/>
</dbReference>
<dbReference type="Pfam" id="PF13374">
    <property type="entry name" value="TPR_10"/>
    <property type="match status" value="2"/>
</dbReference>
<dbReference type="InterPro" id="IPR000719">
    <property type="entry name" value="Prot_kinase_dom"/>
</dbReference>
<gene>
    <name evidence="3" type="ORF">BN1723_000386</name>
</gene>
<evidence type="ECO:0000313" key="4">
    <source>
        <dbReference type="Proteomes" id="UP000045706"/>
    </source>
</evidence>
<dbReference type="InterPro" id="IPR027417">
    <property type="entry name" value="P-loop_NTPase"/>
</dbReference>
<dbReference type="SUPFAM" id="SSF48452">
    <property type="entry name" value="TPR-like"/>
    <property type="match status" value="1"/>
</dbReference>
<organism evidence="3 4">
    <name type="scientific">Verticillium longisporum</name>
    <name type="common">Verticillium dahliae var. longisporum</name>
    <dbReference type="NCBI Taxonomy" id="100787"/>
    <lineage>
        <taxon>Eukaryota</taxon>
        <taxon>Fungi</taxon>
        <taxon>Dikarya</taxon>
        <taxon>Ascomycota</taxon>
        <taxon>Pezizomycotina</taxon>
        <taxon>Sordariomycetes</taxon>
        <taxon>Hypocreomycetidae</taxon>
        <taxon>Glomerellales</taxon>
        <taxon>Plectosphaerellaceae</taxon>
        <taxon>Verticillium</taxon>
    </lineage>
</organism>
<dbReference type="PROSITE" id="PS50011">
    <property type="entry name" value="PROTEIN_KINASE_DOM"/>
    <property type="match status" value="1"/>
</dbReference>
<dbReference type="InterPro" id="IPR011009">
    <property type="entry name" value="Kinase-like_dom_sf"/>
</dbReference>
<accession>A0A0G4LEV8</accession>